<sequence>MPLSYDLKFFQKILKKELNKNKEHVSKIKIEDMGSYITVFIICYKQTSIFRVSKENVVEMNNNTKENYSLKYLVKNIRWDT</sequence>
<protein>
    <submittedName>
        <fullName evidence="1">Uncharacterized protein</fullName>
    </submittedName>
</protein>
<organism evidence="1">
    <name type="scientific">uncultured Sulfurovum sp</name>
    <dbReference type="NCBI Taxonomy" id="269237"/>
    <lineage>
        <taxon>Bacteria</taxon>
        <taxon>Pseudomonadati</taxon>
        <taxon>Campylobacterota</taxon>
        <taxon>Epsilonproteobacteria</taxon>
        <taxon>Campylobacterales</taxon>
        <taxon>Sulfurovaceae</taxon>
        <taxon>Sulfurovum</taxon>
        <taxon>environmental samples</taxon>
    </lineage>
</organism>
<proteinExistence type="predicted"/>
<dbReference type="AlphaFoldDB" id="A0A6S6S782"/>
<gene>
    <name evidence="1" type="ORF">HELGO_WM2336</name>
</gene>
<dbReference type="EMBL" id="CACVAP010000011">
    <property type="protein sequence ID" value="CAA6798860.1"/>
    <property type="molecule type" value="Genomic_DNA"/>
</dbReference>
<name>A0A6S6S782_9BACT</name>
<evidence type="ECO:0000313" key="1">
    <source>
        <dbReference type="EMBL" id="CAA6798860.1"/>
    </source>
</evidence>
<accession>A0A6S6S782</accession>
<reference evidence="1" key="1">
    <citation type="submission" date="2020-01" db="EMBL/GenBank/DDBJ databases">
        <authorList>
            <person name="Meier V. D."/>
            <person name="Meier V D."/>
        </authorList>
    </citation>
    <scope>NUCLEOTIDE SEQUENCE</scope>
    <source>
        <strain evidence="1">HLG_WM_MAG_06</strain>
    </source>
</reference>